<keyword evidence="1" id="KW-0812">Transmembrane</keyword>
<reference evidence="3" key="1">
    <citation type="submission" date="2016-11" db="EMBL/GenBank/DDBJ databases">
        <authorList>
            <person name="Varghese N."/>
            <person name="Submissions S."/>
        </authorList>
    </citation>
    <scope>NUCLEOTIDE SEQUENCE [LARGE SCALE GENOMIC DNA]</scope>
    <source>
        <strain evidence="3">DSM 18569</strain>
    </source>
</reference>
<dbReference type="OrthoDB" id="886854at2"/>
<dbReference type="STRING" id="1121959.SAMN02746009_01157"/>
<keyword evidence="1" id="KW-1133">Transmembrane helix</keyword>
<evidence type="ECO:0000313" key="2">
    <source>
        <dbReference type="EMBL" id="SHK57847.1"/>
    </source>
</evidence>
<keyword evidence="1" id="KW-0472">Membrane</keyword>
<organism evidence="2 3">
    <name type="scientific">Hymenobacter psychrotolerans DSM 18569</name>
    <dbReference type="NCBI Taxonomy" id="1121959"/>
    <lineage>
        <taxon>Bacteria</taxon>
        <taxon>Pseudomonadati</taxon>
        <taxon>Bacteroidota</taxon>
        <taxon>Cytophagia</taxon>
        <taxon>Cytophagales</taxon>
        <taxon>Hymenobacteraceae</taxon>
        <taxon>Hymenobacter</taxon>
    </lineage>
</organism>
<dbReference type="Proteomes" id="UP000183947">
    <property type="component" value="Unassembled WGS sequence"/>
</dbReference>
<evidence type="ECO:0000256" key="1">
    <source>
        <dbReference type="SAM" id="Phobius"/>
    </source>
</evidence>
<name>A0A1M6TLK3_9BACT</name>
<sequence length="78" mass="8326">MLLQCFLTFVVLLICGGAVAALATVITWQEQAPSAAIRRQRLLGVVPISSFLLLILLGAIFSVMLLWSGRGADLLATL</sequence>
<evidence type="ECO:0000313" key="3">
    <source>
        <dbReference type="Proteomes" id="UP000183947"/>
    </source>
</evidence>
<protein>
    <submittedName>
        <fullName evidence="2">Uncharacterized protein</fullName>
    </submittedName>
</protein>
<gene>
    <name evidence="2" type="ORF">SAMN02746009_01157</name>
</gene>
<keyword evidence="3" id="KW-1185">Reference proteome</keyword>
<feature type="transmembrane region" description="Helical" evidence="1">
    <location>
        <begin position="47"/>
        <end position="67"/>
    </location>
</feature>
<proteinExistence type="predicted"/>
<dbReference type="RefSeq" id="WP_073282036.1">
    <property type="nucleotide sequence ID" value="NZ_FRAS01000004.1"/>
</dbReference>
<dbReference type="EMBL" id="FRAS01000004">
    <property type="protein sequence ID" value="SHK57847.1"/>
    <property type="molecule type" value="Genomic_DNA"/>
</dbReference>
<dbReference type="AlphaFoldDB" id="A0A1M6TLK3"/>
<accession>A0A1M6TLK3</accession>